<reference evidence="4" key="1">
    <citation type="submission" date="2003-06" db="EMBL/GenBank/DDBJ databases">
        <title>The complete genome sequence of Haemophilus ducreyi.</title>
        <authorList>
            <person name="Munson R.S. Jr."/>
            <person name="Ray W.C."/>
            <person name="Mahairas G."/>
            <person name="Sabo P."/>
            <person name="Mungur R."/>
            <person name="Johnson L."/>
            <person name="Nguyen D."/>
            <person name="Wang J."/>
            <person name="Forst C."/>
            <person name="Hood L."/>
        </authorList>
    </citation>
    <scope>NUCLEOTIDE SEQUENCE [LARGE SCALE GENOMIC DNA]</scope>
    <source>
        <strain evidence="4">35000HP / ATCC 700724</strain>
    </source>
</reference>
<evidence type="ECO:0000313" key="3">
    <source>
        <dbReference type="EMBL" id="AAP95455.1"/>
    </source>
</evidence>
<dbReference type="STRING" id="233412.HD_0506"/>
<evidence type="ECO:0000256" key="1">
    <source>
        <dbReference type="SAM" id="Coils"/>
    </source>
</evidence>
<feature type="transmembrane region" description="Helical" evidence="2">
    <location>
        <begin position="6"/>
        <end position="27"/>
    </location>
</feature>
<dbReference type="AlphaFoldDB" id="Q7VNK4"/>
<organism evidence="3 4">
    <name type="scientific">Haemophilus ducreyi (strain 35000HP / ATCC 700724)</name>
    <dbReference type="NCBI Taxonomy" id="233412"/>
    <lineage>
        <taxon>Bacteria</taxon>
        <taxon>Pseudomonadati</taxon>
        <taxon>Pseudomonadota</taxon>
        <taxon>Gammaproteobacteria</taxon>
        <taxon>Pasteurellales</taxon>
        <taxon>Pasteurellaceae</taxon>
        <taxon>Haemophilus</taxon>
    </lineage>
</organism>
<feature type="coiled-coil region" evidence="1">
    <location>
        <begin position="30"/>
        <end position="57"/>
    </location>
</feature>
<gene>
    <name evidence="3" type="ordered locus">HD_0506</name>
</gene>
<evidence type="ECO:0000256" key="2">
    <source>
        <dbReference type="SAM" id="Phobius"/>
    </source>
</evidence>
<dbReference type="eggNOG" id="ENOG5031K98">
    <property type="taxonomic scope" value="Bacteria"/>
</dbReference>
<accession>Q7VNK4</accession>
<dbReference type="RefSeq" id="WP_010944508.1">
    <property type="nucleotide sequence ID" value="NC_002940.2"/>
</dbReference>
<keyword evidence="2" id="KW-0812">Transmembrane</keyword>
<keyword evidence="1" id="KW-0175">Coiled coil</keyword>
<dbReference type="Proteomes" id="UP000001022">
    <property type="component" value="Chromosome"/>
</dbReference>
<name>Q7VNK4_HAEDU</name>
<dbReference type="KEGG" id="hdu:HD_0506"/>
<evidence type="ECO:0000313" key="4">
    <source>
        <dbReference type="Proteomes" id="UP000001022"/>
    </source>
</evidence>
<dbReference type="HOGENOM" id="CLU_2409153_0_0_6"/>
<keyword evidence="2" id="KW-1133">Transmembrane helix</keyword>
<keyword evidence="2" id="KW-0472">Membrane</keyword>
<protein>
    <submittedName>
        <fullName evidence="3">Uncharacterized protein</fullName>
    </submittedName>
</protein>
<proteinExistence type="predicted"/>
<dbReference type="EMBL" id="AE017143">
    <property type="protein sequence ID" value="AAP95455.1"/>
    <property type="molecule type" value="Genomic_DNA"/>
</dbReference>
<sequence length="92" mass="10922">MFNEQFFFNLLMGVAAFLASWFIKAIFSKDDELKNEIKDVRSTIDKLREDVKNEYQTKELAKQVHAGFTERLDRIYKTVETINQKLDKKADR</sequence>
<keyword evidence="4" id="KW-1185">Reference proteome</keyword>